<feature type="signal peptide" evidence="1">
    <location>
        <begin position="1"/>
        <end position="25"/>
    </location>
</feature>
<dbReference type="Proteomes" id="UP001230504">
    <property type="component" value="Unassembled WGS sequence"/>
</dbReference>
<feature type="chain" id="PRO_5042095354" description="Secreted protein" evidence="1">
    <location>
        <begin position="26"/>
        <end position="76"/>
    </location>
</feature>
<proteinExistence type="predicted"/>
<gene>
    <name evidence="2" type="ORF">LY79DRAFT_560170</name>
</gene>
<comment type="caution">
    <text evidence="2">The sequence shown here is derived from an EMBL/GenBank/DDBJ whole genome shotgun (WGS) entry which is preliminary data.</text>
</comment>
<evidence type="ECO:0000313" key="3">
    <source>
        <dbReference type="Proteomes" id="UP001230504"/>
    </source>
</evidence>
<reference evidence="2" key="1">
    <citation type="submission" date="2021-06" db="EMBL/GenBank/DDBJ databases">
        <title>Comparative genomics, transcriptomics and evolutionary studies reveal genomic signatures of adaptation to plant cell wall in hemibiotrophic fungi.</title>
        <authorList>
            <consortium name="DOE Joint Genome Institute"/>
            <person name="Baroncelli R."/>
            <person name="Diaz J.F."/>
            <person name="Benocci T."/>
            <person name="Peng M."/>
            <person name="Battaglia E."/>
            <person name="Haridas S."/>
            <person name="Andreopoulos W."/>
            <person name="Labutti K."/>
            <person name="Pangilinan J."/>
            <person name="Floch G.L."/>
            <person name="Makela M.R."/>
            <person name="Henrissat B."/>
            <person name="Grigoriev I.V."/>
            <person name="Crouch J.A."/>
            <person name="De Vries R.P."/>
            <person name="Sukno S.A."/>
            <person name="Thon M.R."/>
        </authorList>
    </citation>
    <scope>NUCLEOTIDE SEQUENCE</scope>
    <source>
        <strain evidence="2">CBS 125086</strain>
    </source>
</reference>
<sequence>MYITTSCSWWWWWSCWVVCVTLCPSQPNTTVPLHHFHFLNRSPPTSLSFSRAALPSPHHLYMSSCDPFTRKTEAIH</sequence>
<name>A0AAD8PU96_9PEZI</name>
<evidence type="ECO:0008006" key="4">
    <source>
        <dbReference type="Google" id="ProtNLM"/>
    </source>
</evidence>
<evidence type="ECO:0000313" key="2">
    <source>
        <dbReference type="EMBL" id="KAK1584837.1"/>
    </source>
</evidence>
<organism evidence="2 3">
    <name type="scientific">Colletotrichum navitas</name>
    <dbReference type="NCBI Taxonomy" id="681940"/>
    <lineage>
        <taxon>Eukaryota</taxon>
        <taxon>Fungi</taxon>
        <taxon>Dikarya</taxon>
        <taxon>Ascomycota</taxon>
        <taxon>Pezizomycotina</taxon>
        <taxon>Sordariomycetes</taxon>
        <taxon>Hypocreomycetidae</taxon>
        <taxon>Glomerellales</taxon>
        <taxon>Glomerellaceae</taxon>
        <taxon>Colletotrichum</taxon>
        <taxon>Colletotrichum graminicola species complex</taxon>
    </lineage>
</organism>
<evidence type="ECO:0000256" key="1">
    <source>
        <dbReference type="SAM" id="SignalP"/>
    </source>
</evidence>
<keyword evidence="3" id="KW-1185">Reference proteome</keyword>
<protein>
    <recommendedName>
        <fullName evidence="4">Secreted protein</fullName>
    </recommendedName>
</protein>
<dbReference type="GeneID" id="85442548"/>
<dbReference type="EMBL" id="JAHLJV010000050">
    <property type="protein sequence ID" value="KAK1584837.1"/>
    <property type="molecule type" value="Genomic_DNA"/>
</dbReference>
<keyword evidence="1" id="KW-0732">Signal</keyword>
<accession>A0AAD8PU96</accession>
<dbReference type="AlphaFoldDB" id="A0AAD8PU96"/>
<dbReference type="RefSeq" id="XP_060411898.1">
    <property type="nucleotide sequence ID" value="XM_060558308.1"/>
</dbReference>